<sequence>MLASTLSLIAFAWTALAVPTAVPREDTEPSFAPSDGFAITSVGAIGTGCPPGSSYVLVSDDNTALTAIFSEFYALAGPGVSISQNRKACQLTLSVKVPAGYNFGLKNIESAGFYQLDADVTASQGSYYYFQGGLAEAAALTDYAGPVDGAEYVNKADYDLTSTVRSPCGKDVVLNINNNLRVSNSKNKQGSGAIAKDFINLKQTLNLDWQAC</sequence>
<reference evidence="2 3" key="1">
    <citation type="journal article" date="2020" name="ISME J.">
        <title>Uncovering the hidden diversity of litter-decomposition mechanisms in mushroom-forming fungi.</title>
        <authorList>
            <person name="Floudas D."/>
            <person name="Bentzer J."/>
            <person name="Ahren D."/>
            <person name="Johansson T."/>
            <person name="Persson P."/>
            <person name="Tunlid A."/>
        </authorList>
    </citation>
    <scope>NUCLEOTIDE SEQUENCE [LARGE SCALE GENOMIC DNA]</scope>
    <source>
        <strain evidence="2 3">CBS 175.51</strain>
    </source>
</reference>
<comment type="caution">
    <text evidence="2">The sequence shown here is derived from an EMBL/GenBank/DDBJ whole genome shotgun (WGS) entry which is preliminary data.</text>
</comment>
<keyword evidence="1" id="KW-0732">Signal</keyword>
<evidence type="ECO:0000256" key="1">
    <source>
        <dbReference type="SAM" id="SignalP"/>
    </source>
</evidence>
<dbReference type="PANTHER" id="PTHR38847:SF1">
    <property type="entry name" value="PSEUDOURIDINE SYNTHASE RSUA_RLUA-LIKE DOMAIN-CONTAINING PROTEIN"/>
    <property type="match status" value="1"/>
</dbReference>
<evidence type="ECO:0008006" key="4">
    <source>
        <dbReference type="Google" id="ProtNLM"/>
    </source>
</evidence>
<dbReference type="Pfam" id="PF14273">
    <property type="entry name" value="DUF4360"/>
    <property type="match status" value="1"/>
</dbReference>
<organism evidence="2 3">
    <name type="scientific">Ephemerocybe angulata</name>
    <dbReference type="NCBI Taxonomy" id="980116"/>
    <lineage>
        <taxon>Eukaryota</taxon>
        <taxon>Fungi</taxon>
        <taxon>Dikarya</taxon>
        <taxon>Basidiomycota</taxon>
        <taxon>Agaricomycotina</taxon>
        <taxon>Agaricomycetes</taxon>
        <taxon>Agaricomycetidae</taxon>
        <taxon>Agaricales</taxon>
        <taxon>Agaricineae</taxon>
        <taxon>Psathyrellaceae</taxon>
        <taxon>Ephemerocybe</taxon>
    </lineage>
</organism>
<name>A0A8H5CJ67_9AGAR</name>
<dbReference type="EMBL" id="JAACJK010000001">
    <property type="protein sequence ID" value="KAF5342309.1"/>
    <property type="molecule type" value="Genomic_DNA"/>
</dbReference>
<proteinExistence type="predicted"/>
<accession>A0A8H5CJ67</accession>
<evidence type="ECO:0000313" key="2">
    <source>
        <dbReference type="EMBL" id="KAF5342309.1"/>
    </source>
</evidence>
<gene>
    <name evidence="2" type="ORF">D9611_001362</name>
</gene>
<feature type="chain" id="PRO_5034139216" description="Secreted protein" evidence="1">
    <location>
        <begin position="18"/>
        <end position="212"/>
    </location>
</feature>
<evidence type="ECO:0000313" key="3">
    <source>
        <dbReference type="Proteomes" id="UP000541558"/>
    </source>
</evidence>
<dbReference type="OrthoDB" id="152248at2759"/>
<dbReference type="InterPro" id="IPR025649">
    <property type="entry name" value="DUF4360"/>
</dbReference>
<protein>
    <recommendedName>
        <fullName evidence="4">Secreted protein</fullName>
    </recommendedName>
</protein>
<dbReference type="PANTHER" id="PTHR38847">
    <property type="match status" value="1"/>
</dbReference>
<dbReference type="Proteomes" id="UP000541558">
    <property type="component" value="Unassembled WGS sequence"/>
</dbReference>
<feature type="signal peptide" evidence="1">
    <location>
        <begin position="1"/>
        <end position="17"/>
    </location>
</feature>
<keyword evidence="3" id="KW-1185">Reference proteome</keyword>
<dbReference type="AlphaFoldDB" id="A0A8H5CJ67"/>